<evidence type="ECO:0000259" key="4">
    <source>
        <dbReference type="Pfam" id="PF21467"/>
    </source>
</evidence>
<feature type="domain" description="Beta-galactosidase galactose-binding" evidence="4">
    <location>
        <begin position="180"/>
        <end position="213"/>
    </location>
</feature>
<evidence type="ECO:0000313" key="5">
    <source>
        <dbReference type="EMBL" id="PFX14389.1"/>
    </source>
</evidence>
<evidence type="ECO:0000313" key="6">
    <source>
        <dbReference type="Proteomes" id="UP000225706"/>
    </source>
</evidence>
<dbReference type="Gene3D" id="3.20.20.80">
    <property type="entry name" value="Glycosidases"/>
    <property type="match status" value="1"/>
</dbReference>
<name>A0A2B4RC90_STYPI</name>
<dbReference type="Pfam" id="PF21467">
    <property type="entry name" value="BetaGal_gal-bd"/>
    <property type="match status" value="1"/>
</dbReference>
<keyword evidence="6" id="KW-1185">Reference proteome</keyword>
<feature type="non-terminal residue" evidence="5">
    <location>
        <position position="1"/>
    </location>
</feature>
<dbReference type="STRING" id="50429.A0A2B4RC90"/>
<comment type="caution">
    <text evidence="5">The sequence shown here is derived from an EMBL/GenBank/DDBJ whole genome shotgun (WGS) entry which is preliminary data.</text>
</comment>
<gene>
    <name evidence="5" type="primary">GLB1</name>
    <name evidence="5" type="ORF">AWC38_SpisGene21451</name>
</gene>
<evidence type="ECO:0000256" key="1">
    <source>
        <dbReference type="ARBA" id="ARBA00022801"/>
    </source>
</evidence>
<reference evidence="6" key="1">
    <citation type="journal article" date="2017" name="bioRxiv">
        <title>Comparative analysis of the genomes of Stylophora pistillata and Acropora digitifera provides evidence for extensive differences between species of corals.</title>
        <authorList>
            <person name="Voolstra C.R."/>
            <person name="Li Y."/>
            <person name="Liew Y.J."/>
            <person name="Baumgarten S."/>
            <person name="Zoccola D."/>
            <person name="Flot J.-F."/>
            <person name="Tambutte S."/>
            <person name="Allemand D."/>
            <person name="Aranda M."/>
        </authorList>
    </citation>
    <scope>NUCLEOTIDE SEQUENCE [LARGE SCALE GENOMIC DNA]</scope>
</reference>
<dbReference type="GO" id="GO:0016798">
    <property type="term" value="F:hydrolase activity, acting on glycosyl bonds"/>
    <property type="evidence" value="ECO:0007669"/>
    <property type="project" value="UniProtKB-KW"/>
</dbReference>
<dbReference type="AlphaFoldDB" id="A0A2B4RC90"/>
<proteinExistence type="predicted"/>
<evidence type="ECO:0000256" key="2">
    <source>
        <dbReference type="ARBA" id="ARBA00023295"/>
    </source>
</evidence>
<dbReference type="InterPro" id="IPR048913">
    <property type="entry name" value="BetaGal_gal-bd"/>
</dbReference>
<sequence>VENEYGSYFTCDHQYMTHLQEVFEQHLGKDVILFTNDGANDKMLECGSLPTLFTTVDFGAVIPLSGPTANIRIPGLRDRGIVFVNQYNGKHYKQLHGTAMGSPVSVVIAEIVMQNIEERALSTCRQTIPLWLRYVDDTFTAVRHDEIDAFHNHLNEQNTDIQFTREVEENGKLPFLDCLGQAFVNGFNIGRYWPDVGPQVTLYVPASILNSGKAVTEVVLLELDNAPCEDSKDCFVDLVGTPEINGPVRPMTTKQIVPESDKVYDDWTAKYKDFLPSYAKTKKQIFDVLNSWL</sequence>
<dbReference type="SUPFAM" id="SSF49785">
    <property type="entry name" value="Galactose-binding domain-like"/>
    <property type="match status" value="1"/>
</dbReference>
<protein>
    <submittedName>
        <fullName evidence="5">Beta-galactosidase</fullName>
    </submittedName>
</protein>
<dbReference type="Gene3D" id="2.60.120.260">
    <property type="entry name" value="Galactose-binding domain-like"/>
    <property type="match status" value="1"/>
</dbReference>
<keyword evidence="1" id="KW-0378">Hydrolase</keyword>
<dbReference type="InterPro" id="IPR031330">
    <property type="entry name" value="Gly_Hdrlase_35_cat"/>
</dbReference>
<evidence type="ECO:0000259" key="3">
    <source>
        <dbReference type="Pfam" id="PF01301"/>
    </source>
</evidence>
<dbReference type="InterPro" id="IPR008979">
    <property type="entry name" value="Galactose-bd-like_sf"/>
</dbReference>
<keyword evidence="2" id="KW-0326">Glycosidase</keyword>
<dbReference type="CDD" id="cd00304">
    <property type="entry name" value="RT_like"/>
    <property type="match status" value="1"/>
</dbReference>
<dbReference type="Pfam" id="PF01301">
    <property type="entry name" value="Glyco_hydro_35"/>
    <property type="match status" value="1"/>
</dbReference>
<accession>A0A2B4RC90</accession>
<dbReference type="PANTHER" id="PTHR21301:SF11">
    <property type="entry name" value="GIY-YIG DOMAIN-CONTAINING PROTEIN"/>
    <property type="match status" value="1"/>
</dbReference>
<organism evidence="5 6">
    <name type="scientific">Stylophora pistillata</name>
    <name type="common">Smooth cauliflower coral</name>
    <dbReference type="NCBI Taxonomy" id="50429"/>
    <lineage>
        <taxon>Eukaryota</taxon>
        <taxon>Metazoa</taxon>
        <taxon>Cnidaria</taxon>
        <taxon>Anthozoa</taxon>
        <taxon>Hexacorallia</taxon>
        <taxon>Scleractinia</taxon>
        <taxon>Astrocoeniina</taxon>
        <taxon>Pocilloporidae</taxon>
        <taxon>Stylophora</taxon>
    </lineage>
</organism>
<dbReference type="EMBL" id="LSMT01000787">
    <property type="protein sequence ID" value="PFX14389.1"/>
    <property type="molecule type" value="Genomic_DNA"/>
</dbReference>
<dbReference type="OrthoDB" id="5978920at2759"/>
<feature type="domain" description="Glycoside hydrolase 35 catalytic" evidence="3">
    <location>
        <begin position="1"/>
        <end position="60"/>
    </location>
</feature>
<dbReference type="Proteomes" id="UP000225706">
    <property type="component" value="Unassembled WGS sequence"/>
</dbReference>
<dbReference type="PANTHER" id="PTHR21301">
    <property type="entry name" value="REVERSE TRANSCRIPTASE"/>
    <property type="match status" value="1"/>
</dbReference>